<keyword evidence="4 7" id="KW-1133">Transmembrane helix</keyword>
<dbReference type="EMBL" id="CAICTM010000758">
    <property type="protein sequence ID" value="CAB9516081.1"/>
    <property type="molecule type" value="Genomic_DNA"/>
</dbReference>
<protein>
    <submittedName>
        <fullName evidence="10">Membrane protein complex subunit 7</fullName>
    </submittedName>
</protein>
<reference evidence="10" key="1">
    <citation type="submission" date="2020-06" db="EMBL/GenBank/DDBJ databases">
        <authorList>
            <consortium name="Plant Systems Biology data submission"/>
        </authorList>
    </citation>
    <scope>NUCLEOTIDE SEQUENCE</scope>
    <source>
        <strain evidence="10">D6</strain>
    </source>
</reference>
<evidence type="ECO:0000259" key="9">
    <source>
        <dbReference type="Pfam" id="PF09430"/>
    </source>
</evidence>
<evidence type="ECO:0000256" key="5">
    <source>
        <dbReference type="ARBA" id="ARBA00023136"/>
    </source>
</evidence>
<dbReference type="InterPro" id="IPR039163">
    <property type="entry name" value="EMC7"/>
</dbReference>
<dbReference type="PANTHER" id="PTHR13605">
    <property type="entry name" value="ER MEMBRANE PROTEIN COMPLEX SUBUNIT 7"/>
    <property type="match status" value="1"/>
</dbReference>
<accession>A0A9N8E7B7</accession>
<dbReference type="InterPro" id="IPR019008">
    <property type="entry name" value="Beta_sandwich_EMC7"/>
</dbReference>
<dbReference type="AlphaFoldDB" id="A0A9N8E7B7"/>
<keyword evidence="3 8" id="KW-0732">Signal</keyword>
<evidence type="ECO:0000313" key="11">
    <source>
        <dbReference type="Proteomes" id="UP001153069"/>
    </source>
</evidence>
<keyword evidence="2 7" id="KW-0812">Transmembrane</keyword>
<keyword evidence="11" id="KW-1185">Reference proteome</keyword>
<keyword evidence="5 7" id="KW-0472">Membrane</keyword>
<evidence type="ECO:0000256" key="3">
    <source>
        <dbReference type="ARBA" id="ARBA00022729"/>
    </source>
</evidence>
<evidence type="ECO:0000256" key="2">
    <source>
        <dbReference type="ARBA" id="ARBA00022692"/>
    </source>
</evidence>
<dbReference type="Proteomes" id="UP001153069">
    <property type="component" value="Unassembled WGS sequence"/>
</dbReference>
<name>A0A9N8E7B7_9STRA</name>
<comment type="caution">
    <text evidence="10">The sequence shown here is derived from an EMBL/GenBank/DDBJ whole genome shotgun (WGS) entry which is preliminary data.</text>
</comment>
<feature type="chain" id="PRO_5040213487" evidence="8">
    <location>
        <begin position="24"/>
        <end position="211"/>
    </location>
</feature>
<dbReference type="Pfam" id="PF09430">
    <property type="entry name" value="EMC7_beta-sandw"/>
    <property type="match status" value="1"/>
</dbReference>
<feature type="region of interest" description="Disordered" evidence="6">
    <location>
        <begin position="170"/>
        <end position="211"/>
    </location>
</feature>
<organism evidence="10 11">
    <name type="scientific">Seminavis robusta</name>
    <dbReference type="NCBI Taxonomy" id="568900"/>
    <lineage>
        <taxon>Eukaryota</taxon>
        <taxon>Sar</taxon>
        <taxon>Stramenopiles</taxon>
        <taxon>Ochrophyta</taxon>
        <taxon>Bacillariophyta</taxon>
        <taxon>Bacillariophyceae</taxon>
        <taxon>Bacillariophycidae</taxon>
        <taxon>Naviculales</taxon>
        <taxon>Naviculaceae</taxon>
        <taxon>Seminavis</taxon>
    </lineage>
</organism>
<dbReference type="OrthoDB" id="27095at2759"/>
<evidence type="ECO:0000256" key="7">
    <source>
        <dbReference type="SAM" id="Phobius"/>
    </source>
</evidence>
<feature type="transmembrane region" description="Helical" evidence="7">
    <location>
        <begin position="137"/>
        <end position="160"/>
    </location>
</feature>
<sequence>MRSIVNLLIAFAPLLCSIQAVGASVPTTTLEGVLKMPDMSPFNLTARITLNHDEYTTFSRSDGSFVIYNVGPGIHQIDIYNSLFHFSQVKVQLLEDSMAAPKCLEYAYPGATKNQIPYPMVLTAHAAFEFFEQRKGFSIFVIFKNPMFLMMAFSVGMMFLMPKMMEGLDPEEKERMKQQMEMQKDPTKMLSSLFSMGEEPPQPGKAKKKKN</sequence>
<comment type="subcellular location">
    <subcellularLocation>
        <location evidence="1">Membrane</location>
        <topology evidence="1">Single-pass membrane protein</topology>
    </subcellularLocation>
</comment>
<evidence type="ECO:0000256" key="4">
    <source>
        <dbReference type="ARBA" id="ARBA00022989"/>
    </source>
</evidence>
<dbReference type="GO" id="GO:0072546">
    <property type="term" value="C:EMC complex"/>
    <property type="evidence" value="ECO:0007669"/>
    <property type="project" value="TreeGrafter"/>
</dbReference>
<gene>
    <name evidence="10" type="ORF">SEMRO_759_G198250.1</name>
</gene>
<proteinExistence type="predicted"/>
<feature type="domain" description="ER membrane protein complex subunit 7 beta-sandwich" evidence="9">
    <location>
        <begin position="45"/>
        <end position="150"/>
    </location>
</feature>
<evidence type="ECO:0000256" key="1">
    <source>
        <dbReference type="ARBA" id="ARBA00004167"/>
    </source>
</evidence>
<evidence type="ECO:0000256" key="6">
    <source>
        <dbReference type="SAM" id="MobiDB-lite"/>
    </source>
</evidence>
<evidence type="ECO:0000313" key="10">
    <source>
        <dbReference type="EMBL" id="CAB9516081.1"/>
    </source>
</evidence>
<evidence type="ECO:0000256" key="8">
    <source>
        <dbReference type="SAM" id="SignalP"/>
    </source>
</evidence>
<feature type="signal peptide" evidence="8">
    <location>
        <begin position="1"/>
        <end position="23"/>
    </location>
</feature>
<feature type="compositionally biased region" description="Basic and acidic residues" evidence="6">
    <location>
        <begin position="170"/>
        <end position="187"/>
    </location>
</feature>
<dbReference type="PANTHER" id="PTHR13605:SF4">
    <property type="entry name" value="ER MEMBRANE PROTEIN COMPLEX SUBUNIT 7"/>
    <property type="match status" value="1"/>
</dbReference>